<dbReference type="Gene3D" id="3.40.50.2000">
    <property type="entry name" value="Glycogen Phosphorylase B"/>
    <property type="match status" value="2"/>
</dbReference>
<evidence type="ECO:0000313" key="5">
    <source>
        <dbReference type="EMBL" id="GAA0810454.1"/>
    </source>
</evidence>
<dbReference type="InterPro" id="IPR001296">
    <property type="entry name" value="Glyco_trans_1"/>
</dbReference>
<dbReference type="RefSeq" id="WP_343814843.1">
    <property type="nucleotide sequence ID" value="NZ_BAAAFA010000001.1"/>
</dbReference>
<keyword evidence="3" id="KW-0808">Transferase</keyword>
<evidence type="ECO:0000313" key="6">
    <source>
        <dbReference type="Proteomes" id="UP001500021"/>
    </source>
</evidence>
<comment type="caution">
    <text evidence="5">The sequence shown here is derived from an EMBL/GenBank/DDBJ whole genome shotgun (WGS) entry which is preliminary data.</text>
</comment>
<accession>A0ABN1L2B2</accession>
<evidence type="ECO:0000259" key="4">
    <source>
        <dbReference type="Pfam" id="PF00534"/>
    </source>
</evidence>
<keyword evidence="6" id="KW-1185">Reference proteome</keyword>
<evidence type="ECO:0000256" key="2">
    <source>
        <dbReference type="ARBA" id="ARBA00022676"/>
    </source>
</evidence>
<name>A0ABN1L2B2_9GAMM</name>
<dbReference type="Pfam" id="PF00534">
    <property type="entry name" value="Glycos_transf_1"/>
    <property type="match status" value="1"/>
</dbReference>
<comment type="similarity">
    <text evidence="1">Belongs to the glycosyltransferase group 1 family. Glycosyltransferase 4 subfamily.</text>
</comment>
<reference evidence="5 6" key="1">
    <citation type="journal article" date="2019" name="Int. J. Syst. Evol. Microbiol.">
        <title>The Global Catalogue of Microorganisms (GCM) 10K type strain sequencing project: providing services to taxonomists for standard genome sequencing and annotation.</title>
        <authorList>
            <consortium name="The Broad Institute Genomics Platform"/>
            <consortium name="The Broad Institute Genome Sequencing Center for Infectious Disease"/>
            <person name="Wu L."/>
            <person name="Ma J."/>
        </authorList>
    </citation>
    <scope>NUCLEOTIDE SEQUENCE [LARGE SCALE GENOMIC DNA]</scope>
    <source>
        <strain evidence="5 6">JCM 15608</strain>
    </source>
</reference>
<sequence length="365" mass="40246">MATTEQNDRNNNNEIELIIGNSNSNFSGVTSTMLQVLSHQRDLINLRVMGKHHLPDPSLAISFLSVAKLCRKPLANGKFRIFHARRVDEMIQALTLKYIFRAKIKIVFSSAAQRYRSGLTLWLTDKMDAVLAMCNASASYLHRKPDAIIYHGVKTDVYSPANNKSEAWQSLNLLPENIPTGKRGIAILGRVRKQKGVHLFVQSCIELLNDYPDYTAVIVGSISSSNESFVTELKQAVEAAGLSQRIVFAGEQNFSDIPVIFSSLSLVVALSENEGFGLTILEAMSSGAAVLASQAGAWPEVVREGVDGYVVPINDLAAVKEKMALLLADADKLDEMGQAGRERVLAHYAVEREAKQLCDFYRTMQ</sequence>
<dbReference type="CDD" id="cd03801">
    <property type="entry name" value="GT4_PimA-like"/>
    <property type="match status" value="1"/>
</dbReference>
<dbReference type="PANTHER" id="PTHR12526">
    <property type="entry name" value="GLYCOSYLTRANSFERASE"/>
    <property type="match status" value="1"/>
</dbReference>
<evidence type="ECO:0000256" key="1">
    <source>
        <dbReference type="ARBA" id="ARBA00009481"/>
    </source>
</evidence>
<gene>
    <name evidence="5" type="ORF">GCM10009111_01410</name>
</gene>
<feature type="domain" description="Glycosyl transferase family 1" evidence="4">
    <location>
        <begin position="177"/>
        <end position="343"/>
    </location>
</feature>
<dbReference type="PANTHER" id="PTHR12526:SF640">
    <property type="entry name" value="COLANIC ACID BIOSYNTHESIS GLYCOSYLTRANSFERASE WCAL-RELATED"/>
    <property type="match status" value="1"/>
</dbReference>
<dbReference type="Proteomes" id="UP001500021">
    <property type="component" value="Unassembled WGS sequence"/>
</dbReference>
<dbReference type="SUPFAM" id="SSF53756">
    <property type="entry name" value="UDP-Glycosyltransferase/glycogen phosphorylase"/>
    <property type="match status" value="1"/>
</dbReference>
<protein>
    <submittedName>
        <fullName evidence="5">Glycosyltransferase family 4 protein</fullName>
    </submittedName>
</protein>
<dbReference type="EMBL" id="BAAAFA010000001">
    <property type="protein sequence ID" value="GAA0810454.1"/>
    <property type="molecule type" value="Genomic_DNA"/>
</dbReference>
<organism evidence="5 6">
    <name type="scientific">Colwellia asteriadis</name>
    <dbReference type="NCBI Taxonomy" id="517723"/>
    <lineage>
        <taxon>Bacteria</taxon>
        <taxon>Pseudomonadati</taxon>
        <taxon>Pseudomonadota</taxon>
        <taxon>Gammaproteobacteria</taxon>
        <taxon>Alteromonadales</taxon>
        <taxon>Colwelliaceae</taxon>
        <taxon>Colwellia</taxon>
    </lineage>
</organism>
<evidence type="ECO:0000256" key="3">
    <source>
        <dbReference type="ARBA" id="ARBA00022679"/>
    </source>
</evidence>
<keyword evidence="2" id="KW-0328">Glycosyltransferase</keyword>
<proteinExistence type="inferred from homology"/>